<dbReference type="GO" id="GO:0009279">
    <property type="term" value="C:cell outer membrane"/>
    <property type="evidence" value="ECO:0007669"/>
    <property type="project" value="UniProtKB-SubCell"/>
</dbReference>
<keyword evidence="2" id="KW-0732">Signal</keyword>
<dbReference type="Proteomes" id="UP000031278">
    <property type="component" value="Unassembled WGS sequence"/>
</dbReference>
<dbReference type="PROSITE" id="PS51257">
    <property type="entry name" value="PROKAR_LIPOPROTEIN"/>
    <property type="match status" value="1"/>
</dbReference>
<gene>
    <name evidence="8" type="ORF">RJ45_22075</name>
</gene>
<keyword evidence="4" id="KW-0564">Palmitate</keyword>
<keyword evidence="6" id="KW-0998">Cell outer membrane</keyword>
<dbReference type="RefSeq" id="WP_039467574.1">
    <property type="nucleotide sequence ID" value="NZ_JWLZ01000198.1"/>
</dbReference>
<feature type="compositionally biased region" description="Low complexity" evidence="7">
    <location>
        <begin position="184"/>
        <end position="203"/>
    </location>
</feature>
<reference evidence="8 9" key="1">
    <citation type="submission" date="2014-12" db="EMBL/GenBank/DDBJ databases">
        <title>Genome sequencing of Photobacterium gaetbulicola AD005a.</title>
        <authorList>
            <person name="Adrian T.G.S."/>
            <person name="Chan K.G."/>
        </authorList>
    </citation>
    <scope>NUCLEOTIDE SEQUENCE [LARGE SCALE GENOMIC DNA]</scope>
    <source>
        <strain evidence="8 9">AD005a</strain>
    </source>
</reference>
<evidence type="ECO:0000313" key="8">
    <source>
        <dbReference type="EMBL" id="KHT61601.1"/>
    </source>
</evidence>
<evidence type="ECO:0000256" key="7">
    <source>
        <dbReference type="SAM" id="MobiDB-lite"/>
    </source>
</evidence>
<dbReference type="InterPro" id="IPR008874">
    <property type="entry name" value="TraT_complement-R"/>
</dbReference>
<proteinExistence type="predicted"/>
<evidence type="ECO:0000256" key="3">
    <source>
        <dbReference type="ARBA" id="ARBA00023136"/>
    </source>
</evidence>
<evidence type="ECO:0000256" key="4">
    <source>
        <dbReference type="ARBA" id="ARBA00023139"/>
    </source>
</evidence>
<sequence length="255" mass="27200">MKTVNMMKGLVIGTMVSLLVGCGAMQTAMTKQDLVIESQVAGAVVLEPVPPSKRIVYISVRDLTGNNMRRDTMQKLKGQLAQEGFVVTDDPDKANMMINASVIQAKNTSKEEAHGYLRSGFEGALVGASTAAVLGADGRSTAGAGLALAAVGFLADTLIEDTYYTFVLDVQVRERPLEGDKSVTRSASGNASSLSNSNSTVASTRVSTVERGENFNWLVHETRIVTTANQMNLDINDAIPVVQDRTAMTLTELLL</sequence>
<dbReference type="EMBL" id="JWLZ01000198">
    <property type="protein sequence ID" value="KHT61601.1"/>
    <property type="molecule type" value="Genomic_DNA"/>
</dbReference>
<evidence type="ECO:0000256" key="6">
    <source>
        <dbReference type="PIRNR" id="PIRNR002859"/>
    </source>
</evidence>
<evidence type="ECO:0000256" key="2">
    <source>
        <dbReference type="ARBA" id="ARBA00022729"/>
    </source>
</evidence>
<evidence type="ECO:0000256" key="1">
    <source>
        <dbReference type="ARBA" id="ARBA00004459"/>
    </source>
</evidence>
<accession>A0A0B9GS44</accession>
<dbReference type="Pfam" id="PF05818">
    <property type="entry name" value="TraT"/>
    <property type="match status" value="1"/>
</dbReference>
<evidence type="ECO:0000313" key="9">
    <source>
        <dbReference type="Proteomes" id="UP000031278"/>
    </source>
</evidence>
<evidence type="ECO:0008006" key="10">
    <source>
        <dbReference type="Google" id="ProtNLM"/>
    </source>
</evidence>
<keyword evidence="3 6" id="KW-0472">Membrane</keyword>
<organism evidence="8 9">
    <name type="scientific">Photobacterium gaetbulicola</name>
    <dbReference type="NCBI Taxonomy" id="1295392"/>
    <lineage>
        <taxon>Bacteria</taxon>
        <taxon>Pseudomonadati</taxon>
        <taxon>Pseudomonadota</taxon>
        <taxon>Gammaproteobacteria</taxon>
        <taxon>Vibrionales</taxon>
        <taxon>Vibrionaceae</taxon>
        <taxon>Photobacterium</taxon>
    </lineage>
</organism>
<protein>
    <recommendedName>
        <fullName evidence="10">Conjugal transfer protein TraT</fullName>
    </recommendedName>
</protein>
<name>A0A0B9GS44_9GAMM</name>
<comment type="subcellular location">
    <subcellularLocation>
        <location evidence="1">Cell outer membrane</location>
        <topology evidence="1">Lipid-anchor</topology>
    </subcellularLocation>
</comment>
<comment type="caution">
    <text evidence="8">The sequence shown here is derived from an EMBL/GenBank/DDBJ whole genome shotgun (WGS) entry which is preliminary data.</text>
</comment>
<keyword evidence="5" id="KW-0449">Lipoprotein</keyword>
<evidence type="ECO:0000256" key="5">
    <source>
        <dbReference type="ARBA" id="ARBA00023288"/>
    </source>
</evidence>
<dbReference type="PIRSF" id="PIRSF002859">
    <property type="entry name" value="Lipo_traT"/>
    <property type="match status" value="1"/>
</dbReference>
<feature type="region of interest" description="Disordered" evidence="7">
    <location>
        <begin position="178"/>
        <end position="203"/>
    </location>
</feature>
<dbReference type="AlphaFoldDB" id="A0A0B9GS44"/>